<evidence type="ECO:0000313" key="11">
    <source>
        <dbReference type="EMBL" id="KAL0154375.1"/>
    </source>
</evidence>
<keyword evidence="3" id="KW-0963">Cytoplasm</keyword>
<evidence type="ECO:0000256" key="9">
    <source>
        <dbReference type="SAM" id="MobiDB-lite"/>
    </source>
</evidence>
<feature type="region of interest" description="Disordered" evidence="9">
    <location>
        <begin position="50"/>
        <end position="85"/>
    </location>
</feature>
<evidence type="ECO:0000256" key="5">
    <source>
        <dbReference type="ARBA" id="ARBA00023123"/>
    </source>
</evidence>
<dbReference type="Gene3D" id="6.10.250.2420">
    <property type="match status" value="1"/>
</dbReference>
<proteinExistence type="predicted"/>
<keyword evidence="2" id="KW-0787">Thick filament</keyword>
<dbReference type="InterPro" id="IPR002928">
    <property type="entry name" value="Myosin_tail"/>
</dbReference>
<dbReference type="Pfam" id="PF01576">
    <property type="entry name" value="Myosin_tail_1"/>
    <property type="match status" value="1"/>
</dbReference>
<evidence type="ECO:0000256" key="7">
    <source>
        <dbReference type="ARBA" id="ARBA00023179"/>
    </source>
</evidence>
<evidence type="ECO:0000256" key="3">
    <source>
        <dbReference type="ARBA" id="ARBA00022490"/>
    </source>
</evidence>
<name>A0ABD0MXW6_CIRMR</name>
<keyword evidence="6" id="KW-0505">Motor protein</keyword>
<dbReference type="EMBL" id="JAMKFB020000031">
    <property type="protein sequence ID" value="KAL0154375.1"/>
    <property type="molecule type" value="Genomic_DNA"/>
</dbReference>
<organism evidence="11 12">
    <name type="scientific">Cirrhinus mrigala</name>
    <name type="common">Mrigala</name>
    <dbReference type="NCBI Taxonomy" id="683832"/>
    <lineage>
        <taxon>Eukaryota</taxon>
        <taxon>Metazoa</taxon>
        <taxon>Chordata</taxon>
        <taxon>Craniata</taxon>
        <taxon>Vertebrata</taxon>
        <taxon>Euteleostomi</taxon>
        <taxon>Actinopterygii</taxon>
        <taxon>Neopterygii</taxon>
        <taxon>Teleostei</taxon>
        <taxon>Ostariophysi</taxon>
        <taxon>Cypriniformes</taxon>
        <taxon>Cyprinidae</taxon>
        <taxon>Labeoninae</taxon>
        <taxon>Labeonini</taxon>
        <taxon>Cirrhinus</taxon>
    </lineage>
</organism>
<evidence type="ECO:0000256" key="4">
    <source>
        <dbReference type="ARBA" id="ARBA00023054"/>
    </source>
</evidence>
<evidence type="ECO:0000259" key="10">
    <source>
        <dbReference type="Pfam" id="PF01576"/>
    </source>
</evidence>
<reference evidence="11 12" key="1">
    <citation type="submission" date="2024-05" db="EMBL/GenBank/DDBJ databases">
        <title>Genome sequencing and assembly of Indian major carp, Cirrhinus mrigala (Hamilton, 1822).</title>
        <authorList>
            <person name="Mohindra V."/>
            <person name="Chowdhury L.M."/>
            <person name="Lal K."/>
            <person name="Jena J.K."/>
        </authorList>
    </citation>
    <scope>NUCLEOTIDE SEQUENCE [LARGE SCALE GENOMIC DNA]</scope>
    <source>
        <strain evidence="11">CM1030</strain>
        <tissue evidence="11">Blood</tissue>
    </source>
</reference>
<feature type="coiled-coil region" evidence="8">
    <location>
        <begin position="5"/>
        <end position="46"/>
    </location>
</feature>
<evidence type="ECO:0000256" key="2">
    <source>
        <dbReference type="ARBA" id="ARBA00022433"/>
    </source>
</evidence>
<comment type="subcellular location">
    <subcellularLocation>
        <location evidence="1">Cytoplasm</location>
        <location evidence="1">Myofibril</location>
    </subcellularLocation>
</comment>
<gene>
    <name evidence="11" type="ORF">M9458_050341</name>
</gene>
<dbReference type="PANTHER" id="PTHR46349:SF6">
    <property type="entry name" value="MYOSIN-6-LIKE"/>
    <property type="match status" value="1"/>
</dbReference>
<evidence type="ECO:0000313" key="12">
    <source>
        <dbReference type="Proteomes" id="UP001529510"/>
    </source>
</evidence>
<dbReference type="PANTHER" id="PTHR46349">
    <property type="entry name" value="CINGULIN-LIKE PROTEIN 1-RELATED"/>
    <property type="match status" value="1"/>
</dbReference>
<feature type="compositionally biased region" description="Acidic residues" evidence="9">
    <location>
        <begin position="67"/>
        <end position="85"/>
    </location>
</feature>
<dbReference type="AlphaFoldDB" id="A0ABD0MXW6"/>
<keyword evidence="7" id="KW-0514">Muscle protein</keyword>
<evidence type="ECO:0000256" key="8">
    <source>
        <dbReference type="SAM" id="Coils"/>
    </source>
</evidence>
<keyword evidence="12" id="KW-1185">Reference proteome</keyword>
<keyword evidence="5" id="KW-0518">Myosin</keyword>
<sequence>MALRLKTLKRQLDEAEEEIERLENSRKKLQRDVEEQQEISDQLKTEICGLRNHIRHNTRPNKAQSSADEDDEEEEDEDETDVTLK</sequence>
<comment type="caution">
    <text evidence="11">The sequence shown here is derived from an EMBL/GenBank/DDBJ whole genome shotgun (WGS) entry which is preliminary data.</text>
</comment>
<keyword evidence="4 8" id="KW-0175">Coiled coil</keyword>
<dbReference type="Proteomes" id="UP001529510">
    <property type="component" value="Unassembled WGS sequence"/>
</dbReference>
<accession>A0ABD0MXW6</accession>
<protein>
    <recommendedName>
        <fullName evidence="10">Myosin tail domain-containing protein</fullName>
    </recommendedName>
</protein>
<evidence type="ECO:0000256" key="6">
    <source>
        <dbReference type="ARBA" id="ARBA00023175"/>
    </source>
</evidence>
<feature type="domain" description="Myosin tail" evidence="10">
    <location>
        <begin position="3"/>
        <end position="53"/>
    </location>
</feature>
<evidence type="ECO:0000256" key="1">
    <source>
        <dbReference type="ARBA" id="ARBA00004657"/>
    </source>
</evidence>